<feature type="domain" description="DUF1996" evidence="2">
    <location>
        <begin position="7"/>
        <end position="198"/>
    </location>
</feature>
<dbReference type="AlphaFoldDB" id="A0A9W7L3X6"/>
<evidence type="ECO:0000313" key="3">
    <source>
        <dbReference type="EMBL" id="GMI25838.1"/>
    </source>
</evidence>
<name>A0A9W7L3X6_9STRA</name>
<dbReference type="Pfam" id="PF09362">
    <property type="entry name" value="DUF1996"/>
    <property type="match status" value="1"/>
</dbReference>
<protein>
    <recommendedName>
        <fullName evidence="2">DUF1996 domain-containing protein</fullName>
    </recommendedName>
</protein>
<dbReference type="InterPro" id="IPR018535">
    <property type="entry name" value="DUF1996"/>
</dbReference>
<evidence type="ECO:0000313" key="4">
    <source>
        <dbReference type="Proteomes" id="UP001165065"/>
    </source>
</evidence>
<dbReference type="OrthoDB" id="74764at2759"/>
<feature type="region of interest" description="Disordered" evidence="1">
    <location>
        <begin position="294"/>
        <end position="333"/>
    </location>
</feature>
<sequence>MYGAKVSVRPELTYDDMRQAPENSGNTEENMSLYWHPSVYMHSKSTNTYSLAPIWFGSSYYVWETGSATAFPNGFNMIASGNQAKSRSEAVCDGPSECERDDCETDDDSFFPKNACSELEVKIVFPTCWDGVNLVSDDMMSHIAYDVEEGRFDADCPTSHPVKLPEVHFYFRIKNYKGGSYTFSDGSSVMHSDYFSGWDETKLQSILDGCSNESDAASPDQFCEDFLTYRQTKVSGVQSEDDDIREKLEAIQLHTNPDMKKTVSDEAVDNIASLVRGSCTGTLCPEGGCVGGDDSVDNGGDNSGDDSGGETDNSGGDTSENEDVTDGGDGSSVKVGAGALTLSVLLSMMFAY</sequence>
<dbReference type="PANTHER" id="PTHR43662:SF3">
    <property type="entry name" value="DOMAIN PROTEIN, PUTATIVE (AFU_ORTHOLOGUE AFUA_6G11970)-RELATED"/>
    <property type="match status" value="1"/>
</dbReference>
<evidence type="ECO:0000259" key="2">
    <source>
        <dbReference type="Pfam" id="PF09362"/>
    </source>
</evidence>
<organism evidence="3 4">
    <name type="scientific">Triparma columacea</name>
    <dbReference type="NCBI Taxonomy" id="722753"/>
    <lineage>
        <taxon>Eukaryota</taxon>
        <taxon>Sar</taxon>
        <taxon>Stramenopiles</taxon>
        <taxon>Ochrophyta</taxon>
        <taxon>Bolidophyceae</taxon>
        <taxon>Parmales</taxon>
        <taxon>Triparmaceae</taxon>
        <taxon>Triparma</taxon>
    </lineage>
</organism>
<gene>
    <name evidence="3" type="ORF">TrCOL_g9360</name>
</gene>
<evidence type="ECO:0000256" key="1">
    <source>
        <dbReference type="SAM" id="MobiDB-lite"/>
    </source>
</evidence>
<proteinExistence type="predicted"/>
<dbReference type="PANTHER" id="PTHR43662">
    <property type="match status" value="1"/>
</dbReference>
<dbReference type="EMBL" id="BRYA01000618">
    <property type="protein sequence ID" value="GMI25838.1"/>
    <property type="molecule type" value="Genomic_DNA"/>
</dbReference>
<reference evidence="4" key="1">
    <citation type="journal article" date="2023" name="Commun. Biol.">
        <title>Genome analysis of Parmales, the sister group of diatoms, reveals the evolutionary specialization of diatoms from phago-mixotrophs to photoautotrophs.</title>
        <authorList>
            <person name="Ban H."/>
            <person name="Sato S."/>
            <person name="Yoshikawa S."/>
            <person name="Yamada K."/>
            <person name="Nakamura Y."/>
            <person name="Ichinomiya M."/>
            <person name="Sato N."/>
            <person name="Blanc-Mathieu R."/>
            <person name="Endo H."/>
            <person name="Kuwata A."/>
            <person name="Ogata H."/>
        </authorList>
    </citation>
    <scope>NUCLEOTIDE SEQUENCE [LARGE SCALE GENOMIC DNA]</scope>
</reference>
<dbReference type="Proteomes" id="UP001165065">
    <property type="component" value="Unassembled WGS sequence"/>
</dbReference>
<keyword evidence="4" id="KW-1185">Reference proteome</keyword>
<comment type="caution">
    <text evidence="3">The sequence shown here is derived from an EMBL/GenBank/DDBJ whole genome shotgun (WGS) entry which is preliminary data.</text>
</comment>
<accession>A0A9W7L3X6</accession>